<evidence type="ECO:0000256" key="2">
    <source>
        <dbReference type="ARBA" id="ARBA00022786"/>
    </source>
</evidence>
<name>A0AAD9N124_RIDPI</name>
<comment type="caution">
    <text evidence="3">The sequence shown here is derived from an EMBL/GenBank/DDBJ whole genome shotgun (WGS) entry which is preliminary data.</text>
</comment>
<dbReference type="EMBL" id="JAODUO010002339">
    <property type="protein sequence ID" value="KAK2153232.1"/>
    <property type="molecule type" value="Genomic_DNA"/>
</dbReference>
<dbReference type="Gene3D" id="1.25.10.10">
    <property type="entry name" value="Leucine-rich Repeat Variant"/>
    <property type="match status" value="1"/>
</dbReference>
<evidence type="ECO:0000313" key="4">
    <source>
        <dbReference type="Proteomes" id="UP001209878"/>
    </source>
</evidence>
<keyword evidence="2" id="KW-0833">Ubl conjugation pathway</keyword>
<evidence type="ECO:0000313" key="3">
    <source>
        <dbReference type="EMBL" id="KAK2153232.1"/>
    </source>
</evidence>
<dbReference type="InterPro" id="IPR016024">
    <property type="entry name" value="ARM-type_fold"/>
</dbReference>
<dbReference type="GO" id="GO:0010265">
    <property type="term" value="P:SCF complex assembly"/>
    <property type="evidence" value="ECO:0007669"/>
    <property type="project" value="InterPro"/>
</dbReference>
<accession>A0AAD9N124</accession>
<gene>
    <name evidence="3" type="ORF">NP493_2344g00006</name>
</gene>
<dbReference type="Proteomes" id="UP001209878">
    <property type="component" value="Unassembled WGS sequence"/>
</dbReference>
<dbReference type="PANTHER" id="PTHR12696">
    <property type="entry name" value="TIP120"/>
    <property type="match status" value="1"/>
</dbReference>
<dbReference type="SUPFAM" id="SSF48371">
    <property type="entry name" value="ARM repeat"/>
    <property type="match status" value="1"/>
</dbReference>
<dbReference type="AlphaFoldDB" id="A0AAD9N124"/>
<protein>
    <recommendedName>
        <fullName evidence="5">Cullin-associated NEDD8-dissociated protein 1</fullName>
    </recommendedName>
</protein>
<dbReference type="InterPro" id="IPR039852">
    <property type="entry name" value="CAND1/CAND2"/>
</dbReference>
<keyword evidence="1" id="KW-0677">Repeat</keyword>
<sequence>MTSSDKDFRFMATNDLMAELQKDSIKLDDDSERKVVKMLLKLLEDKNGEVQNLAVKCLGPLVNKVKEFQVETIVDTLCGNMLSEKEQLRDISSIGLKTVIGELPPSSTALAASICKKITGRLTSAIAKQEDVSVQLEALDILGDLLSRFGGLLISFHCSIQQALLPQLSSPRLAVRKRSIIAIGHLVMSCNNSLFVELIDFLLVELSKNSSTSTTRTYIQCVGTISRQAGHRIGEHLERIIPLVVYFCKMDDDELREYCIQAFESFVRRCPKEITPHIGTIIDICLEYLTYDPNYNYDEDDEEAMEMEDEDEEG</sequence>
<evidence type="ECO:0000256" key="1">
    <source>
        <dbReference type="ARBA" id="ARBA00022737"/>
    </source>
</evidence>
<organism evidence="3 4">
    <name type="scientific">Ridgeia piscesae</name>
    <name type="common">Tubeworm</name>
    <dbReference type="NCBI Taxonomy" id="27915"/>
    <lineage>
        <taxon>Eukaryota</taxon>
        <taxon>Metazoa</taxon>
        <taxon>Spiralia</taxon>
        <taxon>Lophotrochozoa</taxon>
        <taxon>Annelida</taxon>
        <taxon>Polychaeta</taxon>
        <taxon>Sedentaria</taxon>
        <taxon>Canalipalpata</taxon>
        <taxon>Sabellida</taxon>
        <taxon>Siboglinidae</taxon>
        <taxon>Ridgeia</taxon>
    </lineage>
</organism>
<dbReference type="InterPro" id="IPR011989">
    <property type="entry name" value="ARM-like"/>
</dbReference>
<keyword evidence="4" id="KW-1185">Reference proteome</keyword>
<reference evidence="3" key="1">
    <citation type="journal article" date="2023" name="Mol. Biol. Evol.">
        <title>Third-Generation Sequencing Reveals the Adaptive Role of the Epigenome in Three Deep-Sea Polychaetes.</title>
        <authorList>
            <person name="Perez M."/>
            <person name="Aroh O."/>
            <person name="Sun Y."/>
            <person name="Lan Y."/>
            <person name="Juniper S.K."/>
            <person name="Young C.R."/>
            <person name="Angers B."/>
            <person name="Qian P.Y."/>
        </authorList>
    </citation>
    <scope>NUCLEOTIDE SEQUENCE</scope>
    <source>
        <strain evidence="3">R07B-5</strain>
    </source>
</reference>
<proteinExistence type="predicted"/>
<evidence type="ECO:0008006" key="5">
    <source>
        <dbReference type="Google" id="ProtNLM"/>
    </source>
</evidence>